<protein>
    <submittedName>
        <fullName evidence="1">Uncharacterized protein</fullName>
    </submittedName>
</protein>
<dbReference type="AlphaFoldDB" id="A0A4Y8D8Z7"/>
<organism evidence="1 2">
    <name type="scientific">Botryotinia calthae</name>
    <dbReference type="NCBI Taxonomy" id="38488"/>
    <lineage>
        <taxon>Eukaryota</taxon>
        <taxon>Fungi</taxon>
        <taxon>Dikarya</taxon>
        <taxon>Ascomycota</taxon>
        <taxon>Pezizomycotina</taxon>
        <taxon>Leotiomycetes</taxon>
        <taxon>Helotiales</taxon>
        <taxon>Sclerotiniaceae</taxon>
        <taxon>Botryotinia</taxon>
    </lineage>
</organism>
<dbReference type="Proteomes" id="UP000297299">
    <property type="component" value="Unassembled WGS sequence"/>
</dbReference>
<keyword evidence="2" id="KW-1185">Reference proteome</keyword>
<proteinExistence type="predicted"/>
<evidence type="ECO:0000313" key="2">
    <source>
        <dbReference type="Proteomes" id="UP000297299"/>
    </source>
</evidence>
<name>A0A4Y8D8Z7_9HELO</name>
<evidence type="ECO:0000313" key="1">
    <source>
        <dbReference type="EMBL" id="TEY74640.1"/>
    </source>
</evidence>
<dbReference type="OrthoDB" id="10304840at2759"/>
<accession>A0A4Y8D8Z7</accession>
<dbReference type="EMBL" id="PHWZ01000072">
    <property type="protein sequence ID" value="TEY74640.1"/>
    <property type="molecule type" value="Genomic_DNA"/>
</dbReference>
<sequence length="86" mass="9631">MAEYIMSFIQYNGSAKIKSDINISQPCGTISKRAAPRAYLDLPRANTHESLTCPATLESVEPPHRLYFSVDSITIEWPHGAYMRTA</sequence>
<comment type="caution">
    <text evidence="1">The sequence shown here is derived from an EMBL/GenBank/DDBJ whole genome shotgun (WGS) entry which is preliminary data.</text>
</comment>
<gene>
    <name evidence="1" type="ORF">BOTCAL_0072g00360</name>
</gene>
<reference evidence="1 2" key="1">
    <citation type="submission" date="2017-11" db="EMBL/GenBank/DDBJ databases">
        <title>Comparative genomics of Botrytis spp.</title>
        <authorList>
            <person name="Valero-Jimenez C.A."/>
            <person name="Tapia P."/>
            <person name="Veloso J."/>
            <person name="Silva-Moreno E."/>
            <person name="Staats M."/>
            <person name="Valdes J.H."/>
            <person name="Van Kan J.A.L."/>
        </authorList>
    </citation>
    <scope>NUCLEOTIDE SEQUENCE [LARGE SCALE GENOMIC DNA]</scope>
    <source>
        <strain evidence="1 2">MUCL2830</strain>
    </source>
</reference>